<proteinExistence type="predicted"/>
<dbReference type="EMBL" id="FQ790351">
    <property type="protein sequence ID" value="CCD54428.1"/>
    <property type="molecule type" value="Genomic_DNA"/>
</dbReference>
<sequence length="87" mass="9519">MRKASTSKPQVEQRAQEEISGGGDSGALIYAIDVDDGKQTVLVPMAMIWGGSKHSFKGDVTYATPIEEVLKDIESEMGWEHGSLKFF</sequence>
<protein>
    <submittedName>
        <fullName evidence="2">Uncharacterized protein</fullName>
    </submittedName>
</protein>
<dbReference type="InParanoid" id="G2YS30"/>
<evidence type="ECO:0000313" key="2">
    <source>
        <dbReference type="EMBL" id="CCD54428.1"/>
    </source>
</evidence>
<feature type="compositionally biased region" description="Polar residues" evidence="1">
    <location>
        <begin position="1"/>
        <end position="10"/>
    </location>
</feature>
<reference evidence="3" key="1">
    <citation type="journal article" date="2011" name="PLoS Genet.">
        <title>Genomic analysis of the necrotrophic fungal pathogens Sclerotinia sclerotiorum and Botrytis cinerea.</title>
        <authorList>
            <person name="Amselem J."/>
            <person name="Cuomo C.A."/>
            <person name="van Kan J.A."/>
            <person name="Viaud M."/>
            <person name="Benito E.P."/>
            <person name="Couloux A."/>
            <person name="Coutinho P.M."/>
            <person name="de Vries R.P."/>
            <person name="Dyer P.S."/>
            <person name="Fillinger S."/>
            <person name="Fournier E."/>
            <person name="Gout L."/>
            <person name="Hahn M."/>
            <person name="Kohn L."/>
            <person name="Lapalu N."/>
            <person name="Plummer K.M."/>
            <person name="Pradier J.M."/>
            <person name="Quevillon E."/>
            <person name="Sharon A."/>
            <person name="Simon A."/>
            <person name="ten Have A."/>
            <person name="Tudzynski B."/>
            <person name="Tudzynski P."/>
            <person name="Wincker P."/>
            <person name="Andrew M."/>
            <person name="Anthouard V."/>
            <person name="Beever R.E."/>
            <person name="Beffa R."/>
            <person name="Benoit I."/>
            <person name="Bouzid O."/>
            <person name="Brault B."/>
            <person name="Chen Z."/>
            <person name="Choquer M."/>
            <person name="Collemare J."/>
            <person name="Cotton P."/>
            <person name="Danchin E.G."/>
            <person name="Da Silva C."/>
            <person name="Gautier A."/>
            <person name="Giraud C."/>
            <person name="Giraud T."/>
            <person name="Gonzalez C."/>
            <person name="Grossetete S."/>
            <person name="Guldener U."/>
            <person name="Henrissat B."/>
            <person name="Howlett B.J."/>
            <person name="Kodira C."/>
            <person name="Kretschmer M."/>
            <person name="Lappartient A."/>
            <person name="Leroch M."/>
            <person name="Levis C."/>
            <person name="Mauceli E."/>
            <person name="Neuveglise C."/>
            <person name="Oeser B."/>
            <person name="Pearson M."/>
            <person name="Poulain J."/>
            <person name="Poussereau N."/>
            <person name="Quesneville H."/>
            <person name="Rascle C."/>
            <person name="Schumacher J."/>
            <person name="Segurens B."/>
            <person name="Sexton A."/>
            <person name="Silva E."/>
            <person name="Sirven C."/>
            <person name="Soanes D.M."/>
            <person name="Talbot N.J."/>
            <person name="Templeton M."/>
            <person name="Yandava C."/>
            <person name="Yarden O."/>
            <person name="Zeng Q."/>
            <person name="Rollins J.A."/>
            <person name="Lebrun M.H."/>
            <person name="Dickman M."/>
        </authorList>
    </citation>
    <scope>NUCLEOTIDE SEQUENCE [LARGE SCALE GENOMIC DNA]</scope>
    <source>
        <strain evidence="3">T4</strain>
    </source>
</reference>
<accession>G2YS30</accession>
<name>G2YS30_BOTF4</name>
<feature type="region of interest" description="Disordered" evidence="1">
    <location>
        <begin position="1"/>
        <end position="25"/>
    </location>
</feature>
<dbReference type="AlphaFoldDB" id="G2YS30"/>
<dbReference type="Proteomes" id="UP000008177">
    <property type="component" value="Unplaced contigs"/>
</dbReference>
<gene>
    <name evidence="2" type="ORF">BofuT4_uP124760.1</name>
</gene>
<evidence type="ECO:0000256" key="1">
    <source>
        <dbReference type="SAM" id="MobiDB-lite"/>
    </source>
</evidence>
<organism evidence="2 3">
    <name type="scientific">Botryotinia fuckeliana (strain T4)</name>
    <name type="common">Noble rot fungus</name>
    <name type="synonym">Botrytis cinerea</name>
    <dbReference type="NCBI Taxonomy" id="999810"/>
    <lineage>
        <taxon>Eukaryota</taxon>
        <taxon>Fungi</taxon>
        <taxon>Dikarya</taxon>
        <taxon>Ascomycota</taxon>
        <taxon>Pezizomycotina</taxon>
        <taxon>Leotiomycetes</taxon>
        <taxon>Helotiales</taxon>
        <taxon>Sclerotiniaceae</taxon>
        <taxon>Botrytis</taxon>
    </lineage>
</organism>
<evidence type="ECO:0000313" key="3">
    <source>
        <dbReference type="Proteomes" id="UP000008177"/>
    </source>
</evidence>
<dbReference type="HOGENOM" id="CLU_2483105_0_0_1"/>